<comment type="similarity">
    <text evidence="1">Belongs to the 14-3-3 family.</text>
</comment>
<proteinExistence type="inferred from homology"/>
<dbReference type="Proteomes" id="UP000663852">
    <property type="component" value="Unassembled WGS sequence"/>
</dbReference>
<dbReference type="Pfam" id="PF00244">
    <property type="entry name" value="14-3-3"/>
    <property type="match status" value="1"/>
</dbReference>
<evidence type="ECO:0000313" key="3">
    <source>
        <dbReference type="EMBL" id="CAF1148359.1"/>
    </source>
</evidence>
<dbReference type="SUPFAM" id="SSF48445">
    <property type="entry name" value="14-3-3 protein"/>
    <property type="match status" value="1"/>
</dbReference>
<dbReference type="EMBL" id="CAJNOR010008663">
    <property type="protein sequence ID" value="CAF1635932.1"/>
    <property type="molecule type" value="Genomic_DNA"/>
</dbReference>
<dbReference type="AlphaFoldDB" id="A0A816DKM8"/>
<dbReference type="EMBL" id="CAJNOJ010000118">
    <property type="protein sequence ID" value="CAF1148359.1"/>
    <property type="molecule type" value="Genomic_DNA"/>
</dbReference>
<keyword evidence="5" id="KW-1185">Reference proteome</keyword>
<organism evidence="4 5">
    <name type="scientific">Adineta ricciae</name>
    <name type="common">Rotifer</name>
    <dbReference type="NCBI Taxonomy" id="249248"/>
    <lineage>
        <taxon>Eukaryota</taxon>
        <taxon>Metazoa</taxon>
        <taxon>Spiralia</taxon>
        <taxon>Gnathifera</taxon>
        <taxon>Rotifera</taxon>
        <taxon>Eurotatoria</taxon>
        <taxon>Bdelloidea</taxon>
        <taxon>Adinetida</taxon>
        <taxon>Adinetidae</taxon>
        <taxon>Adineta</taxon>
    </lineage>
</organism>
<gene>
    <name evidence="3" type="ORF">EDS130_LOCUS22469</name>
    <name evidence="4" type="ORF">XAT740_LOCUS52468</name>
</gene>
<reference evidence="4" key="1">
    <citation type="submission" date="2021-02" db="EMBL/GenBank/DDBJ databases">
        <authorList>
            <person name="Nowell W R."/>
        </authorList>
    </citation>
    <scope>NUCLEOTIDE SEQUENCE</scope>
</reference>
<evidence type="ECO:0000256" key="1">
    <source>
        <dbReference type="ARBA" id="ARBA00006141"/>
    </source>
</evidence>
<dbReference type="InterPro" id="IPR036815">
    <property type="entry name" value="14-3-3_dom_sf"/>
</dbReference>
<dbReference type="Proteomes" id="UP000663828">
    <property type="component" value="Unassembled WGS sequence"/>
</dbReference>
<dbReference type="OrthoDB" id="10003945at2759"/>
<evidence type="ECO:0000313" key="5">
    <source>
        <dbReference type="Proteomes" id="UP000663828"/>
    </source>
</evidence>
<comment type="caution">
    <text evidence="4">The sequence shown here is derived from an EMBL/GenBank/DDBJ whole genome shotgun (WGS) entry which is preliminary data.</text>
</comment>
<feature type="domain" description="14-3-3" evidence="2">
    <location>
        <begin position="8"/>
        <end position="161"/>
    </location>
</feature>
<sequence length="231" mass="27481">MVDVFARASLCYLTNRCDEGFRLVYDSLRISSEKISLNWEEQEVFCFVSMNLLEKRYQSWLKLTHLLTKSTGFVEHQSIESYIETIRNEMILYSDQIFDLVQNYFLVTSKQESIFYLNLQGDIHFYLSQISQFNTKLQHFHSSLRFYNRSLQISSENISAVYNKALLFILITEEYDRARDLLTNTIDEFEKKQISSGELRSLQNYLQNKLLDFHFVEPSTIVKQNNHQTNR</sequence>
<evidence type="ECO:0000313" key="4">
    <source>
        <dbReference type="EMBL" id="CAF1635932.1"/>
    </source>
</evidence>
<name>A0A816DKM8_ADIRI</name>
<dbReference type="Gene3D" id="1.20.190.20">
    <property type="entry name" value="14-3-3 domain"/>
    <property type="match status" value="1"/>
</dbReference>
<evidence type="ECO:0000259" key="2">
    <source>
        <dbReference type="Pfam" id="PF00244"/>
    </source>
</evidence>
<accession>A0A816DKM8</accession>
<protein>
    <recommendedName>
        <fullName evidence="2">14-3-3 domain-containing protein</fullName>
    </recommendedName>
</protein>
<dbReference type="InterPro" id="IPR023410">
    <property type="entry name" value="14-3-3_domain"/>
</dbReference>